<dbReference type="EMBL" id="NGMM01000001">
    <property type="protein sequence ID" value="OTP19142.1"/>
    <property type="molecule type" value="Genomic_DNA"/>
</dbReference>
<proteinExistence type="predicted"/>
<dbReference type="EMBL" id="CP147247">
    <property type="protein sequence ID" value="WYJ89221.1"/>
    <property type="molecule type" value="Genomic_DNA"/>
</dbReference>
<keyword evidence="3" id="KW-1185">Reference proteome</keyword>
<evidence type="ECO:0000313" key="3">
    <source>
        <dbReference type="Proteomes" id="UP000195141"/>
    </source>
</evidence>
<gene>
    <name evidence="2" type="ORF">A5888_000940</name>
    <name evidence="1" type="ORF">A5888_000956</name>
</gene>
<evidence type="ECO:0000313" key="1">
    <source>
        <dbReference type="EMBL" id="OTP19142.1"/>
    </source>
</evidence>
<sequence>MKSSQQQLSSRGFLPKETVLEKLEKNDLFTQLSSSDPVQRSIAARCLGTYYILLAGTAERLLEHLCIEKKLYTRIEICDALAKGDTLTVHAMIPYLNKLGNNQYRSLTDAKTSKKKCYPLPRGIIARTFGRMDLSVADILLDNLNQKEYTGEMIDGLGYLIANNPTLQTISNYERAKVYYLKYKTDKLFVWKFVIFSSAFPYAFVEKTLAAISKEFPEQAIQREIERTIVISKRH</sequence>
<dbReference type="Proteomes" id="UP000195141">
    <property type="component" value="Chromosome"/>
</dbReference>
<reference evidence="2" key="3">
    <citation type="submission" date="2024-03" db="EMBL/GenBank/DDBJ databases">
        <title>The Genome Sequence of Enterococcus sp. DIV0242b.</title>
        <authorList>
            <consortium name="The Broad Institute Genomics Platform"/>
            <consortium name="The Broad Institute Microbial Omics Core"/>
            <consortium name="The Broad Institute Genomic Center for Infectious Diseases"/>
            <person name="Earl A."/>
            <person name="Manson A."/>
            <person name="Gilmore M."/>
            <person name="Schwartman J."/>
            <person name="Shea T."/>
            <person name="Abouelleil A."/>
            <person name="Cao P."/>
            <person name="Chapman S."/>
            <person name="Cusick C."/>
            <person name="Young S."/>
            <person name="Neafsey D."/>
            <person name="Nusbaum C."/>
            <person name="Birren B."/>
        </authorList>
    </citation>
    <scope>NUCLEOTIDE SEQUENCE</scope>
    <source>
        <strain evidence="2">9E7_DIV0242</strain>
    </source>
</reference>
<evidence type="ECO:0000313" key="2">
    <source>
        <dbReference type="EMBL" id="WYJ89221.1"/>
    </source>
</evidence>
<reference evidence="1" key="1">
    <citation type="submission" date="2017-05" db="EMBL/GenBank/DDBJ databases">
        <title>The Genome Sequence of Enterococcus sp. 9E7_DIV0242.</title>
        <authorList>
            <consortium name="The Broad Institute Genomics Platform"/>
            <consortium name="The Broad Institute Genomic Center for Infectious Diseases"/>
            <person name="Earl A."/>
            <person name="Manson A."/>
            <person name="Schwartman J."/>
            <person name="Gilmore M."/>
            <person name="Abouelleil A."/>
            <person name="Cao P."/>
            <person name="Chapman S."/>
            <person name="Cusick C."/>
            <person name="Shea T."/>
            <person name="Young S."/>
            <person name="Neafsey D."/>
            <person name="Nusbaum C."/>
            <person name="Birren B."/>
        </authorList>
    </citation>
    <scope>NUCLEOTIDE SEQUENCE [LARGE SCALE GENOMIC DNA]</scope>
    <source>
        <strain evidence="1">9E7_DIV0242</strain>
    </source>
</reference>
<organism evidence="1">
    <name type="scientific">Candidatus Enterococcus clewellii</name>
    <dbReference type="NCBI Taxonomy" id="1834193"/>
    <lineage>
        <taxon>Bacteria</taxon>
        <taxon>Bacillati</taxon>
        <taxon>Bacillota</taxon>
        <taxon>Bacilli</taxon>
        <taxon>Lactobacillales</taxon>
        <taxon>Enterococcaceae</taxon>
        <taxon>Enterococcus</taxon>
    </lineage>
</organism>
<accession>A0A242KDB3</accession>
<dbReference type="OrthoDB" id="4927470at2"/>
<dbReference type="AlphaFoldDB" id="A0A242KDB3"/>
<protein>
    <submittedName>
        <fullName evidence="1">Uncharacterized protein</fullName>
    </submittedName>
</protein>
<dbReference type="RefSeq" id="WP_086348047.1">
    <property type="nucleotide sequence ID" value="NZ_CP147247.1"/>
</dbReference>
<name>A0A242KDB3_9ENTE</name>
<reference evidence="2" key="2">
    <citation type="submission" date="2017-05" db="EMBL/GenBank/DDBJ databases">
        <authorList>
            <consortium name="The Broad Institute Genomics Platform"/>
            <consortium name="The Broad Institute Genomic Center for Infectious Diseases"/>
            <person name="Earl A."/>
            <person name="Manson A."/>
            <person name="Schwartman J."/>
            <person name="Gilmore M."/>
            <person name="Abouelleil A."/>
            <person name="Cao P."/>
            <person name="Chapman S."/>
            <person name="Cusick C."/>
            <person name="Shea T."/>
            <person name="Young S."/>
            <person name="Neafsey D."/>
            <person name="Nusbaum C."/>
            <person name="Birren B."/>
        </authorList>
    </citation>
    <scope>NUCLEOTIDE SEQUENCE</scope>
    <source>
        <strain evidence="2">9E7_DIV0242</strain>
    </source>
</reference>